<evidence type="ECO:0000256" key="4">
    <source>
        <dbReference type="ARBA" id="ARBA00022729"/>
    </source>
</evidence>
<dbReference type="InterPro" id="IPR028082">
    <property type="entry name" value="Peripla_BP_I"/>
</dbReference>
<dbReference type="Proteomes" id="UP000295504">
    <property type="component" value="Unassembled WGS sequence"/>
</dbReference>
<evidence type="ECO:0000259" key="8">
    <source>
        <dbReference type="Pfam" id="PF02608"/>
    </source>
</evidence>
<dbReference type="PANTHER" id="PTHR34296">
    <property type="entry name" value="TRANSCRIPTIONAL ACTIVATOR PROTEIN MED"/>
    <property type="match status" value="1"/>
</dbReference>
<feature type="signal peptide" evidence="7">
    <location>
        <begin position="1"/>
        <end position="20"/>
    </location>
</feature>
<evidence type="ECO:0000256" key="3">
    <source>
        <dbReference type="ARBA" id="ARBA00022475"/>
    </source>
</evidence>
<evidence type="ECO:0000256" key="2">
    <source>
        <dbReference type="ARBA" id="ARBA00008610"/>
    </source>
</evidence>
<dbReference type="Pfam" id="PF02608">
    <property type="entry name" value="Bmp"/>
    <property type="match status" value="1"/>
</dbReference>
<dbReference type="AlphaFoldDB" id="A0A4R2TG78"/>
<sequence>MSKKSLALIIALLMVTSLLAACGGGQTKDQGQKPPEEQPIRVAMVTDVGGVEDQSFNQAAWEGLQKANTDLGIEVGFRESNQEADYEPNIDDLVDAGYEFIWGVGFKMATAIKEASENYPENIFGVIDFAYGDDTPENVVGVVFKEQEASYLVGLIAGKMTQTNKVGFIAGMDIDVIHRFQYGFYAGLKDANPDVEILYQNANAFDDQAAGKSIALQMYQQGADIIFHAAGDTGTGMIEAAREQNKWAIGVDRDQNYLAPDNVITSAMKGVDLAVYEIAQELKNGTFKGGRTLVYGLAEGGVDIAPTSNKHVPQEILDFVEEQKQKIISGEIVIPANKEEYDAR</sequence>
<comment type="similarity">
    <text evidence="2">Belongs to the BMP lipoprotein family.</text>
</comment>
<evidence type="ECO:0000256" key="5">
    <source>
        <dbReference type="ARBA" id="ARBA00023136"/>
    </source>
</evidence>
<gene>
    <name evidence="9" type="ORF">EDD79_101831</name>
</gene>
<dbReference type="PANTHER" id="PTHR34296:SF2">
    <property type="entry name" value="ABC TRANSPORTER GUANOSINE-BINDING PROTEIN NUPN"/>
    <property type="match status" value="1"/>
</dbReference>
<dbReference type="GO" id="GO:0005886">
    <property type="term" value="C:plasma membrane"/>
    <property type="evidence" value="ECO:0007669"/>
    <property type="project" value="UniProtKB-SubCell"/>
</dbReference>
<protein>
    <submittedName>
        <fullName evidence="9">Basic membrane protein A</fullName>
    </submittedName>
</protein>
<evidence type="ECO:0000313" key="10">
    <source>
        <dbReference type="Proteomes" id="UP000295504"/>
    </source>
</evidence>
<evidence type="ECO:0000256" key="1">
    <source>
        <dbReference type="ARBA" id="ARBA00004193"/>
    </source>
</evidence>
<keyword evidence="4 7" id="KW-0732">Signal</keyword>
<dbReference type="InterPro" id="IPR050957">
    <property type="entry name" value="BMP_lipoprotein"/>
</dbReference>
<dbReference type="Gene3D" id="3.40.50.2300">
    <property type="match status" value="2"/>
</dbReference>
<comment type="subcellular location">
    <subcellularLocation>
        <location evidence="1">Cell membrane</location>
        <topology evidence="1">Lipid-anchor</topology>
    </subcellularLocation>
</comment>
<dbReference type="CDD" id="cd06354">
    <property type="entry name" value="PBP1_PrnA-like"/>
    <property type="match status" value="1"/>
</dbReference>
<reference evidence="9 10" key="1">
    <citation type="submission" date="2019-03" db="EMBL/GenBank/DDBJ databases">
        <title>Genomic Encyclopedia of Type Strains, Phase IV (KMG-IV): sequencing the most valuable type-strain genomes for metagenomic binning, comparative biology and taxonomic classification.</title>
        <authorList>
            <person name="Goeker M."/>
        </authorList>
    </citation>
    <scope>NUCLEOTIDE SEQUENCE [LARGE SCALE GENOMIC DNA]</scope>
    <source>
        <strain evidence="9 10">DSM 100013</strain>
    </source>
</reference>
<dbReference type="InterPro" id="IPR003760">
    <property type="entry name" value="PnrA-like"/>
</dbReference>
<name>A0A4R2TG78_9FIRM</name>
<dbReference type="PROSITE" id="PS51257">
    <property type="entry name" value="PROKAR_LIPOPROTEIN"/>
    <property type="match status" value="1"/>
</dbReference>
<comment type="caution">
    <text evidence="9">The sequence shown here is derived from an EMBL/GenBank/DDBJ whole genome shotgun (WGS) entry which is preliminary data.</text>
</comment>
<keyword evidence="6" id="KW-0449">Lipoprotein</keyword>
<feature type="chain" id="PRO_5020338919" evidence="7">
    <location>
        <begin position="21"/>
        <end position="344"/>
    </location>
</feature>
<dbReference type="SUPFAM" id="SSF53822">
    <property type="entry name" value="Periplasmic binding protein-like I"/>
    <property type="match status" value="1"/>
</dbReference>
<keyword evidence="10" id="KW-1185">Reference proteome</keyword>
<evidence type="ECO:0000313" key="9">
    <source>
        <dbReference type="EMBL" id="TCQ02151.1"/>
    </source>
</evidence>
<keyword evidence="3" id="KW-1003">Cell membrane</keyword>
<accession>A0A4R2TG78</accession>
<keyword evidence="5" id="KW-0472">Membrane</keyword>
<dbReference type="RefSeq" id="WP_132848551.1">
    <property type="nucleotide sequence ID" value="NZ_CP058648.1"/>
</dbReference>
<feature type="domain" description="ABC transporter substrate-binding protein PnrA-like" evidence="8">
    <location>
        <begin position="41"/>
        <end position="338"/>
    </location>
</feature>
<evidence type="ECO:0000256" key="6">
    <source>
        <dbReference type="ARBA" id="ARBA00023288"/>
    </source>
</evidence>
<proteinExistence type="inferred from homology"/>
<organism evidence="9 10">
    <name type="scientific">Serpentinicella alkaliphila</name>
    <dbReference type="NCBI Taxonomy" id="1734049"/>
    <lineage>
        <taxon>Bacteria</taxon>
        <taxon>Bacillati</taxon>
        <taxon>Bacillota</taxon>
        <taxon>Clostridia</taxon>
        <taxon>Peptostreptococcales</taxon>
        <taxon>Natronincolaceae</taxon>
        <taxon>Serpentinicella</taxon>
    </lineage>
</organism>
<evidence type="ECO:0000256" key="7">
    <source>
        <dbReference type="SAM" id="SignalP"/>
    </source>
</evidence>
<dbReference type="EMBL" id="SLYC01000018">
    <property type="protein sequence ID" value="TCQ02151.1"/>
    <property type="molecule type" value="Genomic_DNA"/>
</dbReference>
<dbReference type="OrthoDB" id="9769871at2"/>